<organism evidence="11 12">
    <name type="scientific">Mizuhopecten yessoensis</name>
    <name type="common">Japanese scallop</name>
    <name type="synonym">Patinopecten yessoensis</name>
    <dbReference type="NCBI Taxonomy" id="6573"/>
    <lineage>
        <taxon>Eukaryota</taxon>
        <taxon>Metazoa</taxon>
        <taxon>Spiralia</taxon>
        <taxon>Lophotrochozoa</taxon>
        <taxon>Mollusca</taxon>
        <taxon>Bivalvia</taxon>
        <taxon>Autobranchia</taxon>
        <taxon>Pteriomorphia</taxon>
        <taxon>Pectinida</taxon>
        <taxon>Pectinoidea</taxon>
        <taxon>Pectinidae</taxon>
        <taxon>Mizuhopecten</taxon>
    </lineage>
</organism>
<dbReference type="EC" id="2.7.11.1" evidence="1"/>
<feature type="domain" description="Protein kinase" evidence="10">
    <location>
        <begin position="417"/>
        <end position="706"/>
    </location>
</feature>
<dbReference type="SMART" id="SM00220">
    <property type="entry name" value="S_TKc"/>
    <property type="match status" value="1"/>
</dbReference>
<comment type="catalytic activity">
    <reaction evidence="7">
        <text>L-threonyl-[protein] + ATP = O-phospho-L-threonyl-[protein] + ADP + H(+)</text>
        <dbReference type="Rhea" id="RHEA:46608"/>
        <dbReference type="Rhea" id="RHEA-COMP:11060"/>
        <dbReference type="Rhea" id="RHEA-COMP:11605"/>
        <dbReference type="ChEBI" id="CHEBI:15378"/>
        <dbReference type="ChEBI" id="CHEBI:30013"/>
        <dbReference type="ChEBI" id="CHEBI:30616"/>
        <dbReference type="ChEBI" id="CHEBI:61977"/>
        <dbReference type="ChEBI" id="CHEBI:456216"/>
        <dbReference type="EC" id="2.7.11.1"/>
    </reaction>
</comment>
<evidence type="ECO:0000256" key="2">
    <source>
        <dbReference type="ARBA" id="ARBA00022527"/>
    </source>
</evidence>
<dbReference type="SUPFAM" id="SSF56112">
    <property type="entry name" value="Protein kinase-like (PK-like)"/>
    <property type="match status" value="1"/>
</dbReference>
<sequence length="854" mass="94755">MNLRNANGGKQGSVMDMAYHMNLKQLQMNDDPSFPAVGESPTSMVSRGRTMDEVGEGISRVPLQAPVKKRNLGRLLVGQSHIESSGMFGTRVLSPKMGEITCTASNNNALSGGSYTTMGNGSVGVSNTRVADHSYNGIKVSSRMQLATPSPDHVYPLTFANLAQPEDDTANTQKLAIGTWRSMSVEVSGHDPYDQIYKHGKNFIRPETLGNQVQPYTPEKENVSLFLKKMQQESDTKLAFRGPNLEDTCFRFQDPEDMPDETQDLSGLIHDIDDELEKVPPGQEKEVDRKGFEDFQAVNGKPENPILEETVPALGVQVRNVGAKPVEDFSKLNIVLTSGHHQGEYQKALYKLILGVKNKSGVTPSSVFKEGRVLFGTDKACQEMLDKSEFLPSHGTHGVILYDKLRPQKGRYTEEDFSVTEVLGRGNFGEVKLCQDKTTKAKFVRKQVRTDYKKSEVEVMMSLKHQNITQFYGVVQREGDTEILMEYSGVSLLTFVLVPATKHLVTEEFIWNVNRQGLSALAHLEIYGIIHLDIKPENMCILETATGWTLKLTDFGSAKLPQDPLTYNGWTAEYMSPEASISFVKSRFPQLTLIDSEDWAITPKSDVYSWGLTVVFMYRKTHILMHAYTGGQNNYKNVDNPTQIKLLIIMSMARDPDMVRRCLIPDDCSSDMKIVMNCLLAGNPTQRHSAAEAVAAIDKISSDKLLSKADSLPELLENDLDCFIYDPSEVHSPAPGPTRVRRTSSVSSCVSSQASISSVLSYCSNASCSKPRSPNGTGKSRRRIVKKKLRDRIASPYPRTDRMEILSPSTELDGNVPDFAALGKDVTCNGSPAALKMDFPGRKEQGRCSNIFFF</sequence>
<evidence type="ECO:0000256" key="9">
    <source>
        <dbReference type="PROSITE-ProRule" id="PRU10141"/>
    </source>
</evidence>
<gene>
    <name evidence="11" type="ORF">KP79_PYT19520</name>
</gene>
<dbReference type="PROSITE" id="PS00107">
    <property type="entry name" value="PROTEIN_KINASE_ATP"/>
    <property type="match status" value="1"/>
</dbReference>
<dbReference type="PROSITE" id="PS50011">
    <property type="entry name" value="PROTEIN_KINASE_DOM"/>
    <property type="match status" value="1"/>
</dbReference>
<dbReference type="Gene3D" id="3.30.200.20">
    <property type="entry name" value="Phosphorylase Kinase, domain 1"/>
    <property type="match status" value="1"/>
</dbReference>
<evidence type="ECO:0000313" key="12">
    <source>
        <dbReference type="Proteomes" id="UP000242188"/>
    </source>
</evidence>
<keyword evidence="3" id="KW-0808">Transferase</keyword>
<reference evidence="11 12" key="1">
    <citation type="journal article" date="2017" name="Nat. Ecol. Evol.">
        <title>Scallop genome provides insights into evolution of bilaterian karyotype and development.</title>
        <authorList>
            <person name="Wang S."/>
            <person name="Zhang J."/>
            <person name="Jiao W."/>
            <person name="Li J."/>
            <person name="Xun X."/>
            <person name="Sun Y."/>
            <person name="Guo X."/>
            <person name="Huan P."/>
            <person name="Dong B."/>
            <person name="Zhang L."/>
            <person name="Hu X."/>
            <person name="Sun X."/>
            <person name="Wang J."/>
            <person name="Zhao C."/>
            <person name="Wang Y."/>
            <person name="Wang D."/>
            <person name="Huang X."/>
            <person name="Wang R."/>
            <person name="Lv J."/>
            <person name="Li Y."/>
            <person name="Zhang Z."/>
            <person name="Liu B."/>
            <person name="Lu W."/>
            <person name="Hui Y."/>
            <person name="Liang J."/>
            <person name="Zhou Z."/>
            <person name="Hou R."/>
            <person name="Li X."/>
            <person name="Liu Y."/>
            <person name="Li H."/>
            <person name="Ning X."/>
            <person name="Lin Y."/>
            <person name="Zhao L."/>
            <person name="Xing Q."/>
            <person name="Dou J."/>
            <person name="Li Y."/>
            <person name="Mao J."/>
            <person name="Guo H."/>
            <person name="Dou H."/>
            <person name="Li T."/>
            <person name="Mu C."/>
            <person name="Jiang W."/>
            <person name="Fu Q."/>
            <person name="Fu X."/>
            <person name="Miao Y."/>
            <person name="Liu J."/>
            <person name="Yu Q."/>
            <person name="Li R."/>
            <person name="Liao H."/>
            <person name="Li X."/>
            <person name="Kong Y."/>
            <person name="Jiang Z."/>
            <person name="Chourrout D."/>
            <person name="Li R."/>
            <person name="Bao Z."/>
        </authorList>
    </citation>
    <scope>NUCLEOTIDE SEQUENCE [LARGE SCALE GENOMIC DNA]</scope>
    <source>
        <strain evidence="11 12">PY_sf001</strain>
    </source>
</reference>
<dbReference type="Pfam" id="PF00069">
    <property type="entry name" value="Pkinase"/>
    <property type="match status" value="1"/>
</dbReference>
<dbReference type="InterPro" id="IPR008271">
    <property type="entry name" value="Ser/Thr_kinase_AS"/>
</dbReference>
<comment type="caution">
    <text evidence="11">The sequence shown here is derived from an EMBL/GenBank/DDBJ whole genome shotgun (WGS) entry which is preliminary data.</text>
</comment>
<dbReference type="Proteomes" id="UP000242188">
    <property type="component" value="Unassembled WGS sequence"/>
</dbReference>
<dbReference type="GO" id="GO:0005524">
    <property type="term" value="F:ATP binding"/>
    <property type="evidence" value="ECO:0007669"/>
    <property type="project" value="UniProtKB-UniRule"/>
</dbReference>
<dbReference type="GO" id="GO:0004674">
    <property type="term" value="F:protein serine/threonine kinase activity"/>
    <property type="evidence" value="ECO:0007669"/>
    <property type="project" value="UniProtKB-KW"/>
</dbReference>
<dbReference type="PROSITE" id="PS00108">
    <property type="entry name" value="PROTEIN_KINASE_ST"/>
    <property type="match status" value="1"/>
</dbReference>
<proteinExistence type="predicted"/>
<keyword evidence="12" id="KW-1185">Reference proteome</keyword>
<dbReference type="InterPro" id="IPR053235">
    <property type="entry name" value="Ser_Thr_kinase"/>
</dbReference>
<evidence type="ECO:0000256" key="8">
    <source>
        <dbReference type="ARBA" id="ARBA00048679"/>
    </source>
</evidence>
<evidence type="ECO:0000259" key="10">
    <source>
        <dbReference type="PROSITE" id="PS50011"/>
    </source>
</evidence>
<dbReference type="Gene3D" id="1.10.510.10">
    <property type="entry name" value="Transferase(Phosphotransferase) domain 1"/>
    <property type="match status" value="1"/>
</dbReference>
<evidence type="ECO:0000256" key="1">
    <source>
        <dbReference type="ARBA" id="ARBA00012513"/>
    </source>
</evidence>
<keyword evidence="5 11" id="KW-0418">Kinase</keyword>
<keyword evidence="6 9" id="KW-0067">ATP-binding</keyword>
<name>A0A210R312_MIZYE</name>
<dbReference type="PANTHER" id="PTHR24361">
    <property type="entry name" value="MITOGEN-ACTIVATED KINASE KINASE KINASE"/>
    <property type="match status" value="1"/>
</dbReference>
<dbReference type="InterPro" id="IPR000719">
    <property type="entry name" value="Prot_kinase_dom"/>
</dbReference>
<dbReference type="InterPro" id="IPR017441">
    <property type="entry name" value="Protein_kinase_ATP_BS"/>
</dbReference>
<dbReference type="OrthoDB" id="6071813at2759"/>
<dbReference type="InterPro" id="IPR011009">
    <property type="entry name" value="Kinase-like_dom_sf"/>
</dbReference>
<evidence type="ECO:0000256" key="5">
    <source>
        <dbReference type="ARBA" id="ARBA00022777"/>
    </source>
</evidence>
<accession>A0A210R312</accession>
<keyword evidence="4 9" id="KW-0547">Nucleotide-binding</keyword>
<dbReference type="AlphaFoldDB" id="A0A210R312"/>
<evidence type="ECO:0000256" key="3">
    <source>
        <dbReference type="ARBA" id="ARBA00022679"/>
    </source>
</evidence>
<evidence type="ECO:0000256" key="4">
    <source>
        <dbReference type="ARBA" id="ARBA00022741"/>
    </source>
</evidence>
<dbReference type="GO" id="GO:0005737">
    <property type="term" value="C:cytoplasm"/>
    <property type="evidence" value="ECO:0007669"/>
    <property type="project" value="TreeGrafter"/>
</dbReference>
<comment type="catalytic activity">
    <reaction evidence="8">
        <text>L-seryl-[protein] + ATP = O-phospho-L-seryl-[protein] + ADP + H(+)</text>
        <dbReference type="Rhea" id="RHEA:17989"/>
        <dbReference type="Rhea" id="RHEA-COMP:9863"/>
        <dbReference type="Rhea" id="RHEA-COMP:11604"/>
        <dbReference type="ChEBI" id="CHEBI:15378"/>
        <dbReference type="ChEBI" id="CHEBI:29999"/>
        <dbReference type="ChEBI" id="CHEBI:30616"/>
        <dbReference type="ChEBI" id="CHEBI:83421"/>
        <dbReference type="ChEBI" id="CHEBI:456216"/>
        <dbReference type="EC" id="2.7.11.1"/>
    </reaction>
</comment>
<dbReference type="CDD" id="cd00180">
    <property type="entry name" value="PKc"/>
    <property type="match status" value="1"/>
</dbReference>
<feature type="binding site" evidence="9">
    <location>
        <position position="446"/>
    </location>
    <ligand>
        <name>ATP</name>
        <dbReference type="ChEBI" id="CHEBI:30616"/>
    </ligand>
</feature>
<evidence type="ECO:0000256" key="7">
    <source>
        <dbReference type="ARBA" id="ARBA00047899"/>
    </source>
</evidence>
<dbReference type="EMBL" id="NEDP02000657">
    <property type="protein sequence ID" value="OWF55470.1"/>
    <property type="molecule type" value="Genomic_DNA"/>
</dbReference>
<evidence type="ECO:0000313" key="11">
    <source>
        <dbReference type="EMBL" id="OWF55470.1"/>
    </source>
</evidence>
<protein>
    <recommendedName>
        <fullName evidence="1">non-specific serine/threonine protein kinase</fullName>
        <ecNumber evidence="1">2.7.11.1</ecNumber>
    </recommendedName>
</protein>
<keyword evidence="2" id="KW-0723">Serine/threonine-protein kinase</keyword>
<evidence type="ECO:0000256" key="6">
    <source>
        <dbReference type="ARBA" id="ARBA00022840"/>
    </source>
</evidence>
<dbReference type="PANTHER" id="PTHR24361:SF433">
    <property type="entry name" value="PROTEIN KINASE DOMAIN-CONTAINING PROTEIN"/>
    <property type="match status" value="1"/>
</dbReference>